<dbReference type="InterPro" id="IPR009009">
    <property type="entry name" value="RlpA-like_DPBB"/>
</dbReference>
<name>A0A7U4QIQ3_DESA2</name>
<dbReference type="Pfam" id="PF03330">
    <property type="entry name" value="DPBB_1"/>
    <property type="match status" value="1"/>
</dbReference>
<dbReference type="PANTHER" id="PTHR34183:SF1">
    <property type="entry name" value="ENDOLYTIC PEPTIDOGLYCAN TRANSGLYCOSYLASE RLPA"/>
    <property type="match status" value="1"/>
</dbReference>
<proteinExistence type="inferred from homology"/>
<dbReference type="GO" id="GO:0000270">
    <property type="term" value="P:peptidoglycan metabolic process"/>
    <property type="evidence" value="ECO:0007669"/>
    <property type="project" value="UniProtKB-UniRule"/>
</dbReference>
<reference evidence="6 7" key="1">
    <citation type="submission" date="2015-10" db="EMBL/GenBank/DDBJ databases">
        <title>Candidatus Desulfofervidus auxilii, a hydrogenotrophic sulfate-reducing bacterium involved in the thermophilic anaerobic oxidation of methane.</title>
        <authorList>
            <person name="Krukenberg V."/>
            <person name="Richter M."/>
            <person name="Wegener G."/>
        </authorList>
    </citation>
    <scope>NUCLEOTIDE SEQUENCE [LARGE SCALE GENOMIC DNA]</scope>
    <source>
        <strain evidence="6 7">HS1</strain>
    </source>
</reference>
<dbReference type="InterPro" id="IPR012997">
    <property type="entry name" value="RplA"/>
</dbReference>
<dbReference type="Gene3D" id="2.40.40.10">
    <property type="entry name" value="RlpA-like domain"/>
    <property type="match status" value="1"/>
</dbReference>
<dbReference type="GO" id="GO:0071555">
    <property type="term" value="P:cell wall organization"/>
    <property type="evidence" value="ECO:0007669"/>
    <property type="project" value="UniProtKB-KW"/>
</dbReference>
<evidence type="ECO:0000256" key="4">
    <source>
        <dbReference type="RuleBase" id="RU003495"/>
    </source>
</evidence>
<dbReference type="InterPro" id="IPR034718">
    <property type="entry name" value="RlpA"/>
</dbReference>
<evidence type="ECO:0000256" key="1">
    <source>
        <dbReference type="ARBA" id="ARBA00023239"/>
    </source>
</evidence>
<dbReference type="Proteomes" id="UP000070560">
    <property type="component" value="Chromosome"/>
</dbReference>
<evidence type="ECO:0000256" key="3">
    <source>
        <dbReference type="HAMAP-Rule" id="MF_02071"/>
    </source>
</evidence>
<keyword evidence="6" id="KW-0449">Lipoprotein</keyword>
<organism evidence="6 7">
    <name type="scientific">Desulfofervidus auxilii</name>
    <dbReference type="NCBI Taxonomy" id="1621989"/>
    <lineage>
        <taxon>Bacteria</taxon>
        <taxon>Pseudomonadati</taxon>
        <taxon>Thermodesulfobacteriota</taxon>
        <taxon>Candidatus Desulfofervidia</taxon>
        <taxon>Candidatus Desulfofervidales</taxon>
        <taxon>Candidatus Desulfofervidaceae</taxon>
        <taxon>Candidatus Desulfofervidus</taxon>
    </lineage>
</organism>
<protein>
    <recommendedName>
        <fullName evidence="3">Probable endolytic peptidoglycan transglycosylase RlpA</fullName>
        <ecNumber evidence="3">4.2.2.-</ecNumber>
    </recommendedName>
</protein>
<dbReference type="InterPro" id="IPR036908">
    <property type="entry name" value="RlpA-like_sf"/>
</dbReference>
<keyword evidence="2 3" id="KW-0961">Cell wall biogenesis/degradation</keyword>
<comment type="function">
    <text evidence="3">Lytic transglycosylase with a strong preference for naked glycan strands that lack stem peptides.</text>
</comment>
<dbReference type="SUPFAM" id="SSF50685">
    <property type="entry name" value="Barwin-like endoglucanases"/>
    <property type="match status" value="1"/>
</dbReference>
<gene>
    <name evidence="3" type="primary">rlpA</name>
    <name evidence="6" type="ORF">HS1_000296</name>
</gene>
<dbReference type="EC" id="4.2.2.-" evidence="3"/>
<comment type="similarity">
    <text evidence="3 4">Belongs to the RlpA family.</text>
</comment>
<dbReference type="PANTHER" id="PTHR34183">
    <property type="entry name" value="ENDOLYTIC PEPTIDOGLYCAN TRANSGLYCOSYLASE RLPA"/>
    <property type="match status" value="1"/>
</dbReference>
<evidence type="ECO:0000313" key="7">
    <source>
        <dbReference type="Proteomes" id="UP000070560"/>
    </source>
</evidence>
<dbReference type="GO" id="GO:0008932">
    <property type="term" value="F:lytic endotransglycosylase activity"/>
    <property type="evidence" value="ECO:0007669"/>
    <property type="project" value="UniProtKB-UniRule"/>
</dbReference>
<dbReference type="HAMAP" id="MF_02071">
    <property type="entry name" value="RlpA"/>
    <property type="match status" value="1"/>
</dbReference>
<dbReference type="EMBL" id="CP013015">
    <property type="protein sequence ID" value="AMM40102.1"/>
    <property type="molecule type" value="Genomic_DNA"/>
</dbReference>
<evidence type="ECO:0000313" key="6">
    <source>
        <dbReference type="EMBL" id="AMM40102.1"/>
    </source>
</evidence>
<dbReference type="KEGG" id="daw:HS1_000296"/>
<keyword evidence="7" id="KW-1185">Reference proteome</keyword>
<evidence type="ECO:0000259" key="5">
    <source>
        <dbReference type="Pfam" id="PF03330"/>
    </source>
</evidence>
<dbReference type="AlphaFoldDB" id="A0A7U4QIQ3"/>
<accession>A0A7U4QIQ3</accession>
<dbReference type="NCBIfam" id="TIGR00413">
    <property type="entry name" value="rlpA"/>
    <property type="match status" value="1"/>
</dbReference>
<dbReference type="CDD" id="cd22268">
    <property type="entry name" value="DPBB_RlpA-like"/>
    <property type="match status" value="1"/>
</dbReference>
<sequence>MSSCTVVKVATFPVKVAGKVAVKTVEITGKTTWKILTAPLPESETEGIASWYGPGFHGQRTASGEVYNMYKYTAAHKTLPLGTYVRVINLENGKTVIVRINDRGPFKKGRIIDLSYAAAKKIGMIASGTARVKLDIISKP</sequence>
<feature type="domain" description="RlpA-like protein double-psi beta-barrel" evidence="5">
    <location>
        <begin position="45"/>
        <end position="133"/>
    </location>
</feature>
<evidence type="ECO:0000256" key="2">
    <source>
        <dbReference type="ARBA" id="ARBA00023316"/>
    </source>
</evidence>
<keyword evidence="1 3" id="KW-0456">Lyase</keyword>